<dbReference type="AlphaFoldDB" id="A0A1J5TNX1"/>
<dbReference type="Gene3D" id="3.40.50.1220">
    <property type="entry name" value="TPP-binding domain"/>
    <property type="match status" value="1"/>
</dbReference>
<dbReference type="FunFam" id="3.40.50.1220:FF:000001">
    <property type="entry name" value="Electron transfer flavoprotein, alpha subunit"/>
    <property type="match status" value="1"/>
</dbReference>
<proteinExistence type="inferred from homology"/>
<keyword evidence="5" id="KW-0249">Electron transport</keyword>
<dbReference type="InterPro" id="IPR014730">
    <property type="entry name" value="ETF_a/b_N"/>
</dbReference>
<dbReference type="Pfam" id="PF00766">
    <property type="entry name" value="ETF_alpha"/>
    <property type="match status" value="1"/>
</dbReference>
<evidence type="ECO:0000256" key="2">
    <source>
        <dbReference type="ARBA" id="ARBA00022448"/>
    </source>
</evidence>
<evidence type="ECO:0000313" key="8">
    <source>
        <dbReference type="Proteomes" id="UP000183815"/>
    </source>
</evidence>
<dbReference type="InterPro" id="IPR001308">
    <property type="entry name" value="ETF_a/FixB"/>
</dbReference>
<dbReference type="GO" id="GO:0033539">
    <property type="term" value="P:fatty acid beta-oxidation using acyl-CoA dehydrogenase"/>
    <property type="evidence" value="ECO:0007669"/>
    <property type="project" value="TreeGrafter"/>
</dbReference>
<dbReference type="Proteomes" id="UP000183815">
    <property type="component" value="Unassembled WGS sequence"/>
</dbReference>
<feature type="domain" description="Electron transfer flavoprotein alpha/beta-subunit N-terminal" evidence="6">
    <location>
        <begin position="4"/>
        <end position="181"/>
    </location>
</feature>
<dbReference type="SUPFAM" id="SSF52467">
    <property type="entry name" value="DHS-like NAD/FAD-binding domain"/>
    <property type="match status" value="1"/>
</dbReference>
<dbReference type="InterPro" id="IPR029035">
    <property type="entry name" value="DHS-like_NAD/FAD-binding_dom"/>
</dbReference>
<evidence type="ECO:0000256" key="1">
    <source>
        <dbReference type="ARBA" id="ARBA00005817"/>
    </source>
</evidence>
<dbReference type="EMBL" id="MIYU01000008">
    <property type="protein sequence ID" value="OIR18005.1"/>
    <property type="molecule type" value="Genomic_DNA"/>
</dbReference>
<evidence type="ECO:0000256" key="4">
    <source>
        <dbReference type="ARBA" id="ARBA00022827"/>
    </source>
</evidence>
<evidence type="ECO:0000259" key="6">
    <source>
        <dbReference type="SMART" id="SM00893"/>
    </source>
</evidence>
<dbReference type="GO" id="GO:0050660">
    <property type="term" value="F:flavin adenine dinucleotide binding"/>
    <property type="evidence" value="ECO:0007669"/>
    <property type="project" value="InterPro"/>
</dbReference>
<sequence>MSSVLVIGECDANGVKAATMQACNLASDLGETTVLVIGDGSTGVDTIPASRVIVANASELKYYDPVKYCAIATSVAKETGAEIIIMGATAMGKDLAPRLTAELEWRYAADCIDAESGHLVRPAYAGKVLVKMKIETGTVASLRPNAFSAKEGEGGPVEQWTGEIPESEITTDGIEMSGGGTVELTEAKIVVSGGRGLESPENYDKIIRPLAEAMNAATGASRAIVDAGWVPHSYQVGQTGKTVAPELYMAVGISGAIQHLAGMSGSKCIVAINKDSEAPIFKVANYGIVSDLFEIAPILTEKMKNEIN</sequence>
<dbReference type="PROSITE" id="PS00696">
    <property type="entry name" value="ETF_ALPHA"/>
    <property type="match status" value="1"/>
</dbReference>
<organism evidence="7 8">
    <name type="scientific">Marine Group III euryarchaeote CG-Bathy1</name>
    <dbReference type="NCBI Taxonomy" id="1889001"/>
    <lineage>
        <taxon>Archaea</taxon>
        <taxon>Methanobacteriati</taxon>
        <taxon>Thermoplasmatota</taxon>
        <taxon>Thermoplasmata</taxon>
        <taxon>Candidatus Thermoprofundales</taxon>
    </lineage>
</organism>
<dbReference type="GO" id="GO:0009055">
    <property type="term" value="F:electron transfer activity"/>
    <property type="evidence" value="ECO:0007669"/>
    <property type="project" value="InterPro"/>
</dbReference>
<dbReference type="SMART" id="SM00893">
    <property type="entry name" value="ETF"/>
    <property type="match status" value="1"/>
</dbReference>
<dbReference type="PANTHER" id="PTHR43153:SF1">
    <property type="entry name" value="ELECTRON TRANSFER FLAVOPROTEIN SUBUNIT ALPHA, MITOCHONDRIAL"/>
    <property type="match status" value="1"/>
</dbReference>
<dbReference type="PIRSF" id="PIRSF000089">
    <property type="entry name" value="Electra_flavoP_a"/>
    <property type="match status" value="1"/>
</dbReference>
<comment type="similarity">
    <text evidence="1">Belongs to the ETF alpha-subunit/FixB family.</text>
</comment>
<gene>
    <name evidence="7" type="ORF">BEU04_04700</name>
</gene>
<reference evidence="7 8" key="1">
    <citation type="submission" date="2016-08" db="EMBL/GenBank/DDBJ databases">
        <title>New Insights into Marine Group III Euryarchaeota, from dark to light.</title>
        <authorList>
            <person name="Haro-Moreno J.M."/>
            <person name="Rodriguez-Valera F."/>
            <person name="Lopez-Garcia P."/>
            <person name="Moreira D."/>
            <person name="Martin-Cuadrado A.B."/>
        </authorList>
    </citation>
    <scope>NUCLEOTIDE SEQUENCE [LARGE SCALE GENOMIC DNA]</scope>
    <source>
        <strain evidence="7">CG-Bathy1</strain>
    </source>
</reference>
<accession>A0A1J5TNX1</accession>
<keyword evidence="2" id="KW-0813">Transport</keyword>
<name>A0A1J5TNX1_9ARCH</name>
<dbReference type="InterPro" id="IPR018206">
    <property type="entry name" value="ETF_asu_C_CS"/>
</dbReference>
<keyword evidence="4" id="KW-0274">FAD</keyword>
<evidence type="ECO:0000256" key="5">
    <source>
        <dbReference type="ARBA" id="ARBA00022982"/>
    </source>
</evidence>
<protein>
    <recommendedName>
        <fullName evidence="6">Electron transfer flavoprotein alpha/beta-subunit N-terminal domain-containing protein</fullName>
    </recommendedName>
</protein>
<dbReference type="Pfam" id="PF01012">
    <property type="entry name" value="ETF"/>
    <property type="match status" value="1"/>
</dbReference>
<keyword evidence="3" id="KW-0285">Flavoprotein</keyword>
<dbReference type="InterPro" id="IPR014729">
    <property type="entry name" value="Rossmann-like_a/b/a_fold"/>
</dbReference>
<dbReference type="SUPFAM" id="SSF52402">
    <property type="entry name" value="Adenine nucleotide alpha hydrolases-like"/>
    <property type="match status" value="1"/>
</dbReference>
<comment type="caution">
    <text evidence="7">The sequence shown here is derived from an EMBL/GenBank/DDBJ whole genome shotgun (WGS) entry which is preliminary data.</text>
</comment>
<evidence type="ECO:0000256" key="3">
    <source>
        <dbReference type="ARBA" id="ARBA00022630"/>
    </source>
</evidence>
<evidence type="ECO:0000313" key="7">
    <source>
        <dbReference type="EMBL" id="OIR18005.1"/>
    </source>
</evidence>
<dbReference type="InterPro" id="IPR014731">
    <property type="entry name" value="ETF_asu_C"/>
</dbReference>
<dbReference type="Gene3D" id="3.40.50.620">
    <property type="entry name" value="HUPs"/>
    <property type="match status" value="1"/>
</dbReference>
<dbReference type="PANTHER" id="PTHR43153">
    <property type="entry name" value="ELECTRON TRANSFER FLAVOPROTEIN ALPHA"/>
    <property type="match status" value="1"/>
</dbReference>